<evidence type="ECO:0000313" key="2">
    <source>
        <dbReference type="EMBL" id="GCD93786.1"/>
    </source>
</evidence>
<dbReference type="InterPro" id="IPR010987">
    <property type="entry name" value="Glutathione-S-Trfase_C-like"/>
</dbReference>
<proteinExistence type="predicted"/>
<name>A0A401YGN6_9ACTN</name>
<dbReference type="GO" id="GO:0004364">
    <property type="term" value="F:glutathione transferase activity"/>
    <property type="evidence" value="ECO:0007669"/>
    <property type="project" value="InterPro"/>
</dbReference>
<sequence length="314" mass="34783">MSTTPPKAAGPIDFRTHGRYRARHSGSPLPGLETIRPPMQRFRGRIGAGFRAEPYRFHLYLCMACPKSLRVAITRDLKGLGDVVGTSLVDPVRDGRGWAFRDGDGHGLDPIGGFAFLREAYEATEYHYDGPVSVPVLWDRWSGRIVSNHAPHVLRDLATAFGGGPDLYPADRREELCALDTLFEEDVTDAAQRAGRAPAGSRRAEAMDTVLATLAVAERRLAVRPFLLGDRLTSADVQLWVTLVHLDAVHKRHLDAADVHRLGAHPHLWAYARRLNLIPAFRDNLRLDHIARNHRSHCRGPAASGVSIALNDWS</sequence>
<accession>A0A401YGN6</accession>
<dbReference type="GO" id="GO:0005737">
    <property type="term" value="C:cytoplasm"/>
    <property type="evidence" value="ECO:0007669"/>
    <property type="project" value="TreeGrafter"/>
</dbReference>
<feature type="domain" description="GST C-terminal" evidence="1">
    <location>
        <begin position="166"/>
        <end position="302"/>
    </location>
</feature>
<evidence type="ECO:0000313" key="3">
    <source>
        <dbReference type="Proteomes" id="UP000286931"/>
    </source>
</evidence>
<dbReference type="SUPFAM" id="SSF47616">
    <property type="entry name" value="GST C-terminal domain-like"/>
    <property type="match status" value="1"/>
</dbReference>
<dbReference type="InterPro" id="IPR036282">
    <property type="entry name" value="Glutathione-S-Trfase_C_sf"/>
</dbReference>
<dbReference type="PANTHER" id="PTHR32419:SF6">
    <property type="entry name" value="GLUTATHIONE S-TRANSFERASE OMEGA-LIKE 1-RELATED"/>
    <property type="match status" value="1"/>
</dbReference>
<dbReference type="EMBL" id="BIFH01000014">
    <property type="protein sequence ID" value="GCD93786.1"/>
    <property type="molecule type" value="Genomic_DNA"/>
</dbReference>
<comment type="caution">
    <text evidence="2">The sequence shown here is derived from an EMBL/GenBank/DDBJ whole genome shotgun (WGS) entry which is preliminary data.</text>
</comment>
<dbReference type="AlphaFoldDB" id="A0A401YGN6"/>
<dbReference type="Gene3D" id="1.20.1050.10">
    <property type="match status" value="1"/>
</dbReference>
<evidence type="ECO:0000259" key="1">
    <source>
        <dbReference type="PROSITE" id="PS50405"/>
    </source>
</evidence>
<dbReference type="PROSITE" id="PS50405">
    <property type="entry name" value="GST_CTER"/>
    <property type="match status" value="1"/>
</dbReference>
<protein>
    <submittedName>
        <fullName evidence="2">Glutathione-dependent reductase</fullName>
    </submittedName>
</protein>
<dbReference type="RefSeq" id="WP_126636018.1">
    <property type="nucleotide sequence ID" value="NZ_BIFH01000014.1"/>
</dbReference>
<organism evidence="2 3">
    <name type="scientific">Embleya hyalina</name>
    <dbReference type="NCBI Taxonomy" id="516124"/>
    <lineage>
        <taxon>Bacteria</taxon>
        <taxon>Bacillati</taxon>
        <taxon>Actinomycetota</taxon>
        <taxon>Actinomycetes</taxon>
        <taxon>Kitasatosporales</taxon>
        <taxon>Streptomycetaceae</taxon>
        <taxon>Embleya</taxon>
    </lineage>
</organism>
<dbReference type="Pfam" id="PF13410">
    <property type="entry name" value="GST_C_2"/>
    <property type="match status" value="1"/>
</dbReference>
<keyword evidence="3" id="KW-1185">Reference proteome</keyword>
<reference evidence="2 3" key="1">
    <citation type="submission" date="2018-12" db="EMBL/GenBank/DDBJ databases">
        <title>Draft genome sequence of Embleya hyalina NBRC 13850T.</title>
        <authorList>
            <person name="Komaki H."/>
            <person name="Hosoyama A."/>
            <person name="Kimura A."/>
            <person name="Ichikawa N."/>
            <person name="Tamura T."/>
        </authorList>
    </citation>
    <scope>NUCLEOTIDE SEQUENCE [LARGE SCALE GENOMIC DNA]</scope>
    <source>
        <strain evidence="2 3">NBRC 13850</strain>
    </source>
</reference>
<dbReference type="PANTHER" id="PTHR32419">
    <property type="entry name" value="GLUTATHIONYL-HYDROQUINONE REDUCTASE"/>
    <property type="match status" value="1"/>
</dbReference>
<gene>
    <name evidence="2" type="ORF">EHYA_01437</name>
</gene>
<dbReference type="InterPro" id="IPR016639">
    <property type="entry name" value="GST_Omega/GSH"/>
</dbReference>
<dbReference type="Proteomes" id="UP000286931">
    <property type="component" value="Unassembled WGS sequence"/>
</dbReference>
<dbReference type="OrthoDB" id="9769158at2"/>
<dbReference type="Gene3D" id="3.40.30.10">
    <property type="entry name" value="Glutaredoxin"/>
    <property type="match status" value="1"/>
</dbReference>